<sequence length="166" mass="19252">MEMRMLSSVRRFTMSMCIVESKFAHLSTSDTPIAASAKLVMSMAAGNFARDAPNPLTSKKRRVGSDEPILIYRALKVEAPEALSWATGDEISSLSAFELLKRYDPDCETKNEKMYREFEKDDKLLRSKKAKHDMFYPRTPEEWRLYGEEVKWDEDSSDEDREDNMF</sequence>
<accession>A0AAE0CGX5</accession>
<name>A0AAE0CGX5_9CHLO</name>
<gene>
    <name evidence="1" type="ORF">CYMTET_37030</name>
</gene>
<evidence type="ECO:0000313" key="2">
    <source>
        <dbReference type="Proteomes" id="UP001190700"/>
    </source>
</evidence>
<dbReference type="AlphaFoldDB" id="A0AAE0CGX5"/>
<proteinExistence type="predicted"/>
<evidence type="ECO:0000313" key="1">
    <source>
        <dbReference type="EMBL" id="KAK3253695.1"/>
    </source>
</evidence>
<dbReference type="EMBL" id="LGRX02024671">
    <property type="protein sequence ID" value="KAK3253695.1"/>
    <property type="molecule type" value="Genomic_DNA"/>
</dbReference>
<reference evidence="1 2" key="1">
    <citation type="journal article" date="2015" name="Genome Biol. Evol.">
        <title>Comparative Genomics of a Bacterivorous Green Alga Reveals Evolutionary Causalities and Consequences of Phago-Mixotrophic Mode of Nutrition.</title>
        <authorList>
            <person name="Burns J.A."/>
            <person name="Paasch A."/>
            <person name="Narechania A."/>
            <person name="Kim E."/>
        </authorList>
    </citation>
    <scope>NUCLEOTIDE SEQUENCE [LARGE SCALE GENOMIC DNA]</scope>
    <source>
        <strain evidence="1 2">PLY_AMNH</strain>
    </source>
</reference>
<protein>
    <submittedName>
        <fullName evidence="1">Uncharacterized protein</fullName>
    </submittedName>
</protein>
<keyword evidence="2" id="KW-1185">Reference proteome</keyword>
<organism evidence="1 2">
    <name type="scientific">Cymbomonas tetramitiformis</name>
    <dbReference type="NCBI Taxonomy" id="36881"/>
    <lineage>
        <taxon>Eukaryota</taxon>
        <taxon>Viridiplantae</taxon>
        <taxon>Chlorophyta</taxon>
        <taxon>Pyramimonadophyceae</taxon>
        <taxon>Pyramimonadales</taxon>
        <taxon>Pyramimonadaceae</taxon>
        <taxon>Cymbomonas</taxon>
    </lineage>
</organism>
<comment type="caution">
    <text evidence="1">The sequence shown here is derived from an EMBL/GenBank/DDBJ whole genome shotgun (WGS) entry which is preliminary data.</text>
</comment>
<dbReference type="Proteomes" id="UP001190700">
    <property type="component" value="Unassembled WGS sequence"/>
</dbReference>